<evidence type="ECO:0000256" key="3">
    <source>
        <dbReference type="ARBA" id="ARBA00022771"/>
    </source>
</evidence>
<evidence type="ECO:0000256" key="9">
    <source>
        <dbReference type="PROSITE-ProRule" id="PRU00470"/>
    </source>
</evidence>
<feature type="compositionally biased region" description="Polar residues" evidence="10">
    <location>
        <begin position="70"/>
        <end position="84"/>
    </location>
</feature>
<keyword evidence="4" id="KW-0862">Zinc</keyword>
<evidence type="ECO:0000256" key="8">
    <source>
        <dbReference type="ARBA" id="ARBA00023242"/>
    </source>
</evidence>
<evidence type="ECO:0000313" key="12">
    <source>
        <dbReference type="EMBL" id="SPC76207.1"/>
    </source>
</evidence>
<dbReference type="PANTHER" id="PTHR31251">
    <property type="entry name" value="SQUAMOSA PROMOTER-BINDING-LIKE PROTEIN 4"/>
    <property type="match status" value="1"/>
</dbReference>
<sequence>MDWNLKAPSWDFTELEQESFPNIETVSGSSSFGDHRTKRGDFSVDLKLGQVGSSGNESVNKWKEPGASKMASSPSGSLKRTRAANNGTQPVSCLVDGCTSDLSNCRDYHRRHKVCELHSKTPEVTICGQKQRFCQQCSRFHSLEEFDEGKRSCRKRLDGHNRRRRKPQPEPLSRSGNFLSNYQGPQFIPFSGPHVYPSTTMVSPAWAGVLNTAADARLPNQQQQLQLLDKQKLFLGSSPSTSSYIGGKQLSFLQGGSTTLNNQLSLEAPPVCQPLLRTIALSESGGARSKMYCDRLTARVHDSDCALSLLSSPQSQTSGLDLSHVMHPNPASLVQPLGPSLHGDSLEPMDSVLVSNGNGNNVHCQGMFLMGSDGSQAANETPQTLPFHWGVN</sequence>
<reference evidence="12" key="1">
    <citation type="submission" date="2018-02" db="EMBL/GenBank/DDBJ databases">
        <authorList>
            <person name="Cohen D.B."/>
            <person name="Kent A.D."/>
        </authorList>
    </citation>
    <scope>NUCLEOTIDE SEQUENCE</scope>
</reference>
<keyword evidence="5" id="KW-0805">Transcription regulation</keyword>
<dbReference type="FunFam" id="4.10.1100.10:FF:000001">
    <property type="entry name" value="Squamosa promoter-binding-like protein 14"/>
    <property type="match status" value="1"/>
</dbReference>
<evidence type="ECO:0000256" key="2">
    <source>
        <dbReference type="ARBA" id="ARBA00022723"/>
    </source>
</evidence>
<dbReference type="InterPro" id="IPR036893">
    <property type="entry name" value="SBP_sf"/>
</dbReference>
<keyword evidence="2" id="KW-0479">Metal-binding</keyword>
<gene>
    <name evidence="12" type="ORF">FSB_LOCUS4089</name>
</gene>
<dbReference type="GO" id="GO:0008270">
    <property type="term" value="F:zinc ion binding"/>
    <property type="evidence" value="ECO:0007669"/>
    <property type="project" value="UniProtKB-KW"/>
</dbReference>
<keyword evidence="3 9" id="KW-0863">Zinc-finger</keyword>
<dbReference type="SUPFAM" id="SSF103612">
    <property type="entry name" value="SBT domain"/>
    <property type="match status" value="1"/>
</dbReference>
<keyword evidence="8" id="KW-0539">Nucleus</keyword>
<proteinExistence type="predicted"/>
<evidence type="ECO:0000256" key="10">
    <source>
        <dbReference type="SAM" id="MobiDB-lite"/>
    </source>
</evidence>
<dbReference type="GO" id="GO:0003677">
    <property type="term" value="F:DNA binding"/>
    <property type="evidence" value="ECO:0007669"/>
    <property type="project" value="UniProtKB-KW"/>
</dbReference>
<keyword evidence="6" id="KW-0238">DNA-binding</keyword>
<dbReference type="InterPro" id="IPR004333">
    <property type="entry name" value="SBP_dom"/>
</dbReference>
<evidence type="ECO:0000256" key="4">
    <source>
        <dbReference type="ARBA" id="ARBA00022833"/>
    </source>
</evidence>
<evidence type="ECO:0000256" key="7">
    <source>
        <dbReference type="ARBA" id="ARBA00023163"/>
    </source>
</evidence>
<comment type="subcellular location">
    <subcellularLocation>
        <location evidence="1">Nucleus</location>
    </subcellularLocation>
</comment>
<feature type="region of interest" description="Disordered" evidence="10">
    <location>
        <begin position="52"/>
        <end position="84"/>
    </location>
</feature>
<dbReference type="PANTHER" id="PTHR31251:SF208">
    <property type="entry name" value="SQUAMOSA PROMOTER-BINDING-LIKE PROTEIN 18"/>
    <property type="match status" value="1"/>
</dbReference>
<dbReference type="Pfam" id="PF03110">
    <property type="entry name" value="SBP"/>
    <property type="match status" value="1"/>
</dbReference>
<dbReference type="InterPro" id="IPR044817">
    <property type="entry name" value="SBP-like"/>
</dbReference>
<evidence type="ECO:0000259" key="11">
    <source>
        <dbReference type="PROSITE" id="PS51141"/>
    </source>
</evidence>
<dbReference type="GO" id="GO:0005634">
    <property type="term" value="C:nucleus"/>
    <property type="evidence" value="ECO:0007669"/>
    <property type="project" value="UniProtKB-SubCell"/>
</dbReference>
<protein>
    <recommendedName>
        <fullName evidence="11">SBP-type domain-containing protein</fullName>
    </recommendedName>
</protein>
<evidence type="ECO:0000256" key="1">
    <source>
        <dbReference type="ARBA" id="ARBA00004123"/>
    </source>
</evidence>
<name>A0A2N9EB57_FAGSY</name>
<feature type="domain" description="SBP-type" evidence="11">
    <location>
        <begin position="90"/>
        <end position="167"/>
    </location>
</feature>
<feature type="region of interest" description="Disordered" evidence="10">
    <location>
        <begin position="157"/>
        <end position="178"/>
    </location>
</feature>
<organism evidence="12">
    <name type="scientific">Fagus sylvatica</name>
    <name type="common">Beechnut</name>
    <dbReference type="NCBI Taxonomy" id="28930"/>
    <lineage>
        <taxon>Eukaryota</taxon>
        <taxon>Viridiplantae</taxon>
        <taxon>Streptophyta</taxon>
        <taxon>Embryophyta</taxon>
        <taxon>Tracheophyta</taxon>
        <taxon>Spermatophyta</taxon>
        <taxon>Magnoliopsida</taxon>
        <taxon>eudicotyledons</taxon>
        <taxon>Gunneridae</taxon>
        <taxon>Pentapetalae</taxon>
        <taxon>rosids</taxon>
        <taxon>fabids</taxon>
        <taxon>Fagales</taxon>
        <taxon>Fagaceae</taxon>
        <taxon>Fagus</taxon>
    </lineage>
</organism>
<accession>A0A2N9EB57</accession>
<keyword evidence="7" id="KW-0804">Transcription</keyword>
<dbReference type="AlphaFoldDB" id="A0A2N9EB57"/>
<dbReference type="Gene3D" id="4.10.1100.10">
    <property type="entry name" value="Transcription factor, SBP-box domain"/>
    <property type="match status" value="1"/>
</dbReference>
<dbReference type="PROSITE" id="PS51141">
    <property type="entry name" value="ZF_SBP"/>
    <property type="match status" value="1"/>
</dbReference>
<evidence type="ECO:0000256" key="6">
    <source>
        <dbReference type="ARBA" id="ARBA00023125"/>
    </source>
</evidence>
<dbReference type="EMBL" id="OIVN01000204">
    <property type="protein sequence ID" value="SPC76207.1"/>
    <property type="molecule type" value="Genomic_DNA"/>
</dbReference>
<evidence type="ECO:0000256" key="5">
    <source>
        <dbReference type="ARBA" id="ARBA00023015"/>
    </source>
</evidence>